<dbReference type="EMBL" id="JAWXYG010000014">
    <property type="protein sequence ID" value="KAK4254492.1"/>
    <property type="molecule type" value="Genomic_DNA"/>
</dbReference>
<keyword evidence="5" id="KW-0238">DNA-binding</keyword>
<dbReference type="PANTHER" id="PTHR31973">
    <property type="entry name" value="POLYPROTEIN, PUTATIVE-RELATED"/>
    <property type="match status" value="1"/>
</dbReference>
<dbReference type="InterPro" id="IPR018289">
    <property type="entry name" value="MULE_transposase_dom"/>
</dbReference>
<keyword evidence="1" id="KW-0815">Transposition</keyword>
<dbReference type="InterPro" id="IPR001207">
    <property type="entry name" value="Transposase_mutator"/>
</dbReference>
<evidence type="ECO:0000313" key="11">
    <source>
        <dbReference type="Proteomes" id="UP001293593"/>
    </source>
</evidence>
<dbReference type="PROSITE" id="PS01007">
    <property type="entry name" value="TRANSPOSASE_MUTATOR"/>
    <property type="match status" value="1"/>
</dbReference>
<proteinExistence type="predicted"/>
<evidence type="ECO:0000256" key="5">
    <source>
        <dbReference type="ARBA" id="ARBA00023125"/>
    </source>
</evidence>
<dbReference type="GO" id="GO:0003677">
    <property type="term" value="F:DNA binding"/>
    <property type="evidence" value="ECO:0007669"/>
    <property type="project" value="UniProtKB-KW"/>
</dbReference>
<feature type="domain" description="SWIM-type" evidence="9">
    <location>
        <begin position="603"/>
        <end position="644"/>
    </location>
</feature>
<reference evidence="10" key="1">
    <citation type="submission" date="2023-10" db="EMBL/GenBank/DDBJ databases">
        <title>Chromosome-level genome of the transformable northern wattle, Acacia crassicarpa.</title>
        <authorList>
            <person name="Massaro I."/>
            <person name="Sinha N.R."/>
            <person name="Poethig S."/>
            <person name="Leichty A.R."/>
        </authorList>
    </citation>
    <scope>NUCLEOTIDE SEQUENCE</scope>
    <source>
        <strain evidence="10">Acra3RX</strain>
        <tissue evidence="10">Leaf</tissue>
    </source>
</reference>
<protein>
    <recommendedName>
        <fullName evidence="9">SWIM-type domain-containing protein</fullName>
    </recommendedName>
</protein>
<dbReference type="PROSITE" id="PS50966">
    <property type="entry name" value="ZF_SWIM"/>
    <property type="match status" value="1"/>
</dbReference>
<feature type="region of interest" description="Disordered" evidence="8">
    <location>
        <begin position="752"/>
        <end position="817"/>
    </location>
</feature>
<evidence type="ECO:0000256" key="2">
    <source>
        <dbReference type="ARBA" id="ARBA00022723"/>
    </source>
</evidence>
<evidence type="ECO:0000256" key="6">
    <source>
        <dbReference type="ARBA" id="ARBA00023172"/>
    </source>
</evidence>
<gene>
    <name evidence="10" type="ORF">QN277_009870</name>
</gene>
<dbReference type="SMART" id="SM00575">
    <property type="entry name" value="ZnF_PMZ"/>
    <property type="match status" value="1"/>
</dbReference>
<accession>A0AAE1IQN1</accession>
<dbReference type="InterPro" id="IPR007527">
    <property type="entry name" value="Znf_SWIM"/>
</dbReference>
<dbReference type="InterPro" id="IPR004332">
    <property type="entry name" value="Transposase_MuDR"/>
</dbReference>
<sequence>MADKGKGIACSEEETGPVLGGKDEVLEINYLSKLRKISEVVSVEEETVRTFYIRSGHGENELDGDCIEELGEIDDLGDLNDLGRSEDIPLNQNAGETREYVSDIDDDSFMPQSLSESSESEDGLENDYEIHEQTEDSDEEEENLEYGGPVEERLRLSQLDGSERMPYFTVGMTFLDRVELRRAIDKYAIDNGVCVKIIRSEKKMVIATCQEGCPFRLYASRDSLGVGYILKTLVHEHMCARVYKNPRASVRWLAEHFKEKVQDNPQYSASEMKKEVERELKLFVSKYKCKRAKRRIMQHMEGSFVDEFDKLEAYCNELKVSNPGSDVSVELSPEALDQGRRVFRRMYVCFNASKVGWKLGCRPFIGLDGTFLKGRARGILLTAVGLDANDSMYPIAFGLTEKETNVNWTWFLESLKVSLELDEGGKVTIMSDMQKGLTQAVTSVLPLAEHRLCARHIYANWSKKWRGHELKKKFFTCAWSTYKEQFNDNLKAMEKVNKAAAVGAVSYPVNGWVRAYFTNRCLSMVVDNNVSESFNAWICECRYFPVIKMFDGIRLKLMEKWAASDNIVSTWKGNYSPKCLDLFDTNRYLAIHCRVFFNGDDGYEVVEGKDRHSVQLDRKMCTCRAWDLTGIPCQHAICAMYDVKVDPSTQISRYYHRETFLASYRTKFQPVRGQQFWETHKYHPLLPPPVCNLPGRPPTKRKRTEEAQRRRNISTATTCEAPDFNASATLRAEKLSKKGTVMRCSFCRKEGHNRSTCKEAPPSNNSHPGRKRRTPNPCGTSQQSSCPPSQQTPRTTNTSEPCNRSSKRTPARKVGFGILVDEDTGRTVYNPGLTSEQVIDAGTPIEFQHNANPQTRFAIPNEKEIRRSTPATLSSNEGSRKIDFSSATNSPMPVQPPGLQWNRQPSISGLQLRMQSQQIMSRRRSQLQQQRDQLITKNMPSSSK</sequence>
<evidence type="ECO:0000256" key="8">
    <source>
        <dbReference type="SAM" id="MobiDB-lite"/>
    </source>
</evidence>
<dbReference type="PANTHER" id="PTHR31973:SF189">
    <property type="entry name" value="TRANSPOSASE, MUDR, PLANT, MULE TRANSPOSASE DOMAIN PROTEIN-RELATED"/>
    <property type="match status" value="1"/>
</dbReference>
<keyword evidence="3 7" id="KW-0863">Zinc-finger</keyword>
<dbReference type="Pfam" id="PF03108">
    <property type="entry name" value="DBD_Tnp_Mut"/>
    <property type="match status" value="1"/>
</dbReference>
<dbReference type="Proteomes" id="UP001293593">
    <property type="component" value="Unassembled WGS sequence"/>
</dbReference>
<evidence type="ECO:0000256" key="4">
    <source>
        <dbReference type="ARBA" id="ARBA00022833"/>
    </source>
</evidence>
<dbReference type="GO" id="GO:0004803">
    <property type="term" value="F:transposase activity"/>
    <property type="evidence" value="ECO:0007669"/>
    <property type="project" value="InterPro"/>
</dbReference>
<feature type="region of interest" description="Disordered" evidence="8">
    <location>
        <begin position="104"/>
        <end position="125"/>
    </location>
</feature>
<keyword evidence="4" id="KW-0862">Zinc</keyword>
<evidence type="ECO:0000313" key="10">
    <source>
        <dbReference type="EMBL" id="KAK4254492.1"/>
    </source>
</evidence>
<dbReference type="AlphaFoldDB" id="A0AAE1IQN1"/>
<feature type="region of interest" description="Disordered" evidence="8">
    <location>
        <begin position="688"/>
        <end position="719"/>
    </location>
</feature>
<dbReference type="Pfam" id="PF04434">
    <property type="entry name" value="SWIM"/>
    <property type="match status" value="1"/>
</dbReference>
<comment type="caution">
    <text evidence="10">The sequence shown here is derived from an EMBL/GenBank/DDBJ whole genome shotgun (WGS) entry which is preliminary data.</text>
</comment>
<feature type="compositionally biased region" description="Pro residues" evidence="8">
    <location>
        <begin position="688"/>
        <end position="697"/>
    </location>
</feature>
<keyword evidence="6" id="KW-0233">DNA recombination</keyword>
<dbReference type="InterPro" id="IPR006564">
    <property type="entry name" value="Znf_PMZ"/>
</dbReference>
<keyword evidence="11" id="KW-1185">Reference proteome</keyword>
<evidence type="ECO:0000259" key="9">
    <source>
        <dbReference type="PROSITE" id="PS50966"/>
    </source>
</evidence>
<dbReference type="Pfam" id="PF10551">
    <property type="entry name" value="MULE"/>
    <property type="match status" value="1"/>
</dbReference>
<organism evidence="10 11">
    <name type="scientific">Acacia crassicarpa</name>
    <name type="common">northern wattle</name>
    <dbReference type="NCBI Taxonomy" id="499986"/>
    <lineage>
        <taxon>Eukaryota</taxon>
        <taxon>Viridiplantae</taxon>
        <taxon>Streptophyta</taxon>
        <taxon>Embryophyta</taxon>
        <taxon>Tracheophyta</taxon>
        <taxon>Spermatophyta</taxon>
        <taxon>Magnoliopsida</taxon>
        <taxon>eudicotyledons</taxon>
        <taxon>Gunneridae</taxon>
        <taxon>Pentapetalae</taxon>
        <taxon>rosids</taxon>
        <taxon>fabids</taxon>
        <taxon>Fabales</taxon>
        <taxon>Fabaceae</taxon>
        <taxon>Caesalpinioideae</taxon>
        <taxon>mimosoid clade</taxon>
        <taxon>Acacieae</taxon>
        <taxon>Acacia</taxon>
    </lineage>
</organism>
<dbReference type="GO" id="GO:0006313">
    <property type="term" value="P:DNA transposition"/>
    <property type="evidence" value="ECO:0007669"/>
    <property type="project" value="InterPro"/>
</dbReference>
<feature type="compositionally biased region" description="Low complexity" evidence="8">
    <location>
        <begin position="777"/>
        <end position="796"/>
    </location>
</feature>
<feature type="region of interest" description="Disordered" evidence="8">
    <location>
        <begin position="862"/>
        <end position="944"/>
    </location>
</feature>
<evidence type="ECO:0000256" key="7">
    <source>
        <dbReference type="PROSITE-ProRule" id="PRU00325"/>
    </source>
</evidence>
<keyword evidence="2" id="KW-0479">Metal-binding</keyword>
<dbReference type="GO" id="GO:0008270">
    <property type="term" value="F:zinc ion binding"/>
    <property type="evidence" value="ECO:0007669"/>
    <property type="project" value="UniProtKB-KW"/>
</dbReference>
<feature type="compositionally biased region" description="Low complexity" evidence="8">
    <location>
        <begin position="910"/>
        <end position="935"/>
    </location>
</feature>
<evidence type="ECO:0000256" key="3">
    <source>
        <dbReference type="ARBA" id="ARBA00022771"/>
    </source>
</evidence>
<name>A0AAE1IQN1_9FABA</name>
<evidence type="ECO:0000256" key="1">
    <source>
        <dbReference type="ARBA" id="ARBA00022578"/>
    </source>
</evidence>